<accession>A0A2Z7CNQ4</accession>
<dbReference type="EMBL" id="KQ993822">
    <property type="protein sequence ID" value="KZV48722.1"/>
    <property type="molecule type" value="Genomic_DNA"/>
</dbReference>
<name>A0A2Z7CNQ4_9LAMI</name>
<evidence type="ECO:0000313" key="1">
    <source>
        <dbReference type="EMBL" id="KZV48722.1"/>
    </source>
</evidence>
<gene>
    <name evidence="1" type="ORF">F511_25665</name>
</gene>
<evidence type="ECO:0000313" key="2">
    <source>
        <dbReference type="Proteomes" id="UP000250235"/>
    </source>
</evidence>
<keyword evidence="2" id="KW-1185">Reference proteome</keyword>
<sequence length="84" mass="9803">MIESCIGLSLDSDFDYIILPLRFELKVIELENCRIRIGEEANENEVDMNVLVLCCRFEAFQSRAKRRWISMSRSDTNLDGIDSR</sequence>
<dbReference type="AlphaFoldDB" id="A0A2Z7CNQ4"/>
<reference evidence="1 2" key="1">
    <citation type="journal article" date="2015" name="Proc. Natl. Acad. Sci. U.S.A.">
        <title>The resurrection genome of Boea hygrometrica: A blueprint for survival of dehydration.</title>
        <authorList>
            <person name="Xiao L."/>
            <person name="Yang G."/>
            <person name="Zhang L."/>
            <person name="Yang X."/>
            <person name="Zhao S."/>
            <person name="Ji Z."/>
            <person name="Zhou Q."/>
            <person name="Hu M."/>
            <person name="Wang Y."/>
            <person name="Chen M."/>
            <person name="Xu Y."/>
            <person name="Jin H."/>
            <person name="Xiao X."/>
            <person name="Hu G."/>
            <person name="Bao F."/>
            <person name="Hu Y."/>
            <person name="Wan P."/>
            <person name="Li L."/>
            <person name="Deng X."/>
            <person name="Kuang T."/>
            <person name="Xiang C."/>
            <person name="Zhu J.K."/>
            <person name="Oliver M.J."/>
            <person name="He Y."/>
        </authorList>
    </citation>
    <scope>NUCLEOTIDE SEQUENCE [LARGE SCALE GENOMIC DNA]</scope>
    <source>
        <strain evidence="2">cv. XS01</strain>
    </source>
</reference>
<organism evidence="1 2">
    <name type="scientific">Dorcoceras hygrometricum</name>
    <dbReference type="NCBI Taxonomy" id="472368"/>
    <lineage>
        <taxon>Eukaryota</taxon>
        <taxon>Viridiplantae</taxon>
        <taxon>Streptophyta</taxon>
        <taxon>Embryophyta</taxon>
        <taxon>Tracheophyta</taxon>
        <taxon>Spermatophyta</taxon>
        <taxon>Magnoliopsida</taxon>
        <taxon>eudicotyledons</taxon>
        <taxon>Gunneridae</taxon>
        <taxon>Pentapetalae</taxon>
        <taxon>asterids</taxon>
        <taxon>lamiids</taxon>
        <taxon>Lamiales</taxon>
        <taxon>Gesneriaceae</taxon>
        <taxon>Didymocarpoideae</taxon>
        <taxon>Trichosporeae</taxon>
        <taxon>Loxocarpinae</taxon>
        <taxon>Dorcoceras</taxon>
    </lineage>
</organism>
<dbReference type="Proteomes" id="UP000250235">
    <property type="component" value="Unassembled WGS sequence"/>
</dbReference>
<proteinExistence type="predicted"/>
<protein>
    <submittedName>
        <fullName evidence="1">Uncharacterized protein</fullName>
    </submittedName>
</protein>